<dbReference type="Proteomes" id="UP000068250">
    <property type="component" value="Chromosome I"/>
</dbReference>
<gene>
    <name evidence="2" type="ORF">AGA_2513</name>
</gene>
<evidence type="ECO:0008006" key="4">
    <source>
        <dbReference type="Google" id="ProtNLM"/>
    </source>
</evidence>
<feature type="chain" id="PRO_5006855321" description="Membrane protein of uknown function UCP014873" evidence="1">
    <location>
        <begin position="26"/>
        <end position="231"/>
    </location>
</feature>
<accession>A0A0U5BLJ2</accession>
<proteinExistence type="predicted"/>
<sequence>MRARTLKIKHIWPFCVGSLVRVALAKVLAAPYINGHYAAGSVGEQGAREGNTMSDLIVLGFDHIDDATKVLTECRALQKEYLLDLEDAVVVTRDANGKVHLHQSVNLEKAGASWGLFSGGFWGAVVGLLCLNPLAGFVIGSAVGAGAGALAGKMSDYGIDDGFITKLSDTIPPNTSALFVLVRKSQPEKVLADMQQFKGHARILQTSLSPEAETKLKAALGDTSTAAQPTA</sequence>
<evidence type="ECO:0000313" key="3">
    <source>
        <dbReference type="Proteomes" id="UP000068250"/>
    </source>
</evidence>
<evidence type="ECO:0000256" key="1">
    <source>
        <dbReference type="SAM" id="SignalP"/>
    </source>
</evidence>
<reference evidence="3" key="1">
    <citation type="submission" date="2014-09" db="EMBL/GenBank/DDBJ databases">
        <authorList>
            <person name="Illeghems K.G."/>
        </authorList>
    </citation>
    <scope>NUCLEOTIDE SEQUENCE [LARGE SCALE GENOMIC DNA]</scope>
    <source>
        <strain evidence="3">LMG 23848T</strain>
    </source>
</reference>
<dbReference type="AlphaFoldDB" id="A0A0U5BLJ2"/>
<dbReference type="InterPro" id="IPR009200">
    <property type="entry name" value="DUF1269_membrane"/>
</dbReference>
<protein>
    <recommendedName>
        <fullName evidence="4">Membrane protein of uknown function UCP014873</fullName>
    </recommendedName>
</protein>
<dbReference type="STRING" id="431306.AGA_2513"/>
<dbReference type="EMBL" id="LN609302">
    <property type="protein sequence ID" value="CEF57198.1"/>
    <property type="molecule type" value="Genomic_DNA"/>
</dbReference>
<evidence type="ECO:0000313" key="2">
    <source>
        <dbReference type="EMBL" id="CEF57198.1"/>
    </source>
</evidence>
<name>A0A0U5BLJ2_9PROT</name>
<keyword evidence="1" id="KW-0732">Signal</keyword>
<dbReference type="Pfam" id="PF06897">
    <property type="entry name" value="DUF1269"/>
    <property type="match status" value="1"/>
</dbReference>
<organism evidence="2 3">
    <name type="scientific">Acetobacter ghanensis</name>
    <dbReference type="NCBI Taxonomy" id="431306"/>
    <lineage>
        <taxon>Bacteria</taxon>
        <taxon>Pseudomonadati</taxon>
        <taxon>Pseudomonadota</taxon>
        <taxon>Alphaproteobacteria</taxon>
        <taxon>Acetobacterales</taxon>
        <taxon>Acetobacteraceae</taxon>
        <taxon>Acetobacter</taxon>
    </lineage>
</organism>
<feature type="signal peptide" evidence="1">
    <location>
        <begin position="1"/>
        <end position="25"/>
    </location>
</feature>
<dbReference type="PATRIC" id="fig|431306.5.peg.2595"/>